<gene>
    <name evidence="1" type="ORF">DERYTH_LOCUS13778</name>
</gene>
<comment type="caution">
    <text evidence="1">The sequence shown here is derived from an EMBL/GenBank/DDBJ whole genome shotgun (WGS) entry which is preliminary data.</text>
</comment>
<name>A0A9N9HZL7_9GLOM</name>
<proteinExistence type="predicted"/>
<dbReference type="EMBL" id="CAJVPY010009919">
    <property type="protein sequence ID" value="CAG8713697.1"/>
    <property type="molecule type" value="Genomic_DNA"/>
</dbReference>
<dbReference type="AlphaFoldDB" id="A0A9N9HZL7"/>
<accession>A0A9N9HZL7</accession>
<dbReference type="Proteomes" id="UP000789405">
    <property type="component" value="Unassembled WGS sequence"/>
</dbReference>
<feature type="non-terminal residue" evidence="1">
    <location>
        <position position="1"/>
    </location>
</feature>
<reference evidence="1" key="1">
    <citation type="submission" date="2021-06" db="EMBL/GenBank/DDBJ databases">
        <authorList>
            <person name="Kallberg Y."/>
            <person name="Tangrot J."/>
            <person name="Rosling A."/>
        </authorList>
    </citation>
    <scope>NUCLEOTIDE SEQUENCE</scope>
    <source>
        <strain evidence="1">MA453B</strain>
    </source>
</reference>
<protein>
    <submittedName>
        <fullName evidence="1">11566_t:CDS:1</fullName>
    </submittedName>
</protein>
<keyword evidence="2" id="KW-1185">Reference proteome</keyword>
<sequence length="74" mass="8601">MMIVNQNIFALVEIAFEGTNFVVLQGWKVWLATLALDIAWLLDRSMFNFIQYGLLSVVSETVKVDRYGVQFWLK</sequence>
<organism evidence="1 2">
    <name type="scientific">Dentiscutata erythropus</name>
    <dbReference type="NCBI Taxonomy" id="1348616"/>
    <lineage>
        <taxon>Eukaryota</taxon>
        <taxon>Fungi</taxon>
        <taxon>Fungi incertae sedis</taxon>
        <taxon>Mucoromycota</taxon>
        <taxon>Glomeromycotina</taxon>
        <taxon>Glomeromycetes</taxon>
        <taxon>Diversisporales</taxon>
        <taxon>Gigasporaceae</taxon>
        <taxon>Dentiscutata</taxon>
    </lineage>
</organism>
<evidence type="ECO:0000313" key="1">
    <source>
        <dbReference type="EMBL" id="CAG8713697.1"/>
    </source>
</evidence>
<evidence type="ECO:0000313" key="2">
    <source>
        <dbReference type="Proteomes" id="UP000789405"/>
    </source>
</evidence>